<dbReference type="PATRIC" id="fig|742737.3.peg.722"/>
<dbReference type="PANTHER" id="PTHR43179">
    <property type="entry name" value="RHAMNOSYLTRANSFERASE WBBL"/>
    <property type="match status" value="1"/>
</dbReference>
<organism evidence="2 3">
    <name type="scientific">Hungatella hathewayi WAL-18680</name>
    <dbReference type="NCBI Taxonomy" id="742737"/>
    <lineage>
        <taxon>Bacteria</taxon>
        <taxon>Bacillati</taxon>
        <taxon>Bacillota</taxon>
        <taxon>Clostridia</taxon>
        <taxon>Lachnospirales</taxon>
        <taxon>Lachnospiraceae</taxon>
        <taxon>Hungatella</taxon>
    </lineage>
</organism>
<dbReference type="Proteomes" id="UP000005384">
    <property type="component" value="Unassembled WGS sequence"/>
</dbReference>
<accession>G5IB46</accession>
<protein>
    <recommendedName>
        <fullName evidence="1">Glycosyltransferase 2-like domain-containing protein</fullName>
    </recommendedName>
</protein>
<dbReference type="CDD" id="cd04186">
    <property type="entry name" value="GT_2_like_c"/>
    <property type="match status" value="1"/>
</dbReference>
<dbReference type="RefSeq" id="WP_006778709.1">
    <property type="nucleotide sequence ID" value="NZ_CP040506.1"/>
</dbReference>
<dbReference type="Gene3D" id="3.90.550.10">
    <property type="entry name" value="Spore Coat Polysaccharide Biosynthesis Protein SpsA, Chain A"/>
    <property type="match status" value="1"/>
</dbReference>
<dbReference type="PANTHER" id="PTHR43179:SF10">
    <property type="entry name" value="GLYCOSYL TRANSFERASE"/>
    <property type="match status" value="1"/>
</dbReference>
<evidence type="ECO:0000313" key="3">
    <source>
        <dbReference type="Proteomes" id="UP000005384"/>
    </source>
</evidence>
<dbReference type="AlphaFoldDB" id="G5IB46"/>
<dbReference type="OrthoDB" id="9813495at2"/>
<comment type="caution">
    <text evidence="2">The sequence shown here is derived from an EMBL/GenBank/DDBJ whole genome shotgun (WGS) entry which is preliminary data.</text>
</comment>
<name>G5IB46_9FIRM</name>
<dbReference type="HOGENOM" id="CLU_023845_0_4_9"/>
<dbReference type="InterPro" id="IPR001173">
    <property type="entry name" value="Glyco_trans_2-like"/>
</dbReference>
<sequence>MNKSLSISIVTYNNAEEVLTLLQSIVNLSEIDIYIIDNHSTDGTVDSIKKRYPHLYVLLNEDNLGFGAAHNKIINELTSQYHIFVNPDIVVSEKTIFEVIQFMNKYSDIAAMSPKVMNFDNTEQYLPKKCPTIRYMLGGRLEHISPIFSAWRDKYTMKDQNITTVKDVDFCTGCFLVTRTNYIKKIGGFDERFFLYFEDADLTRRLKEFGRTVYNPHIQVLHEWKRESSKSYKMFIISLKSMIKYFNKWGWEF</sequence>
<keyword evidence="3" id="KW-1185">Reference proteome</keyword>
<dbReference type="Pfam" id="PF00535">
    <property type="entry name" value="Glycos_transf_2"/>
    <property type="match status" value="1"/>
</dbReference>
<dbReference type="SUPFAM" id="SSF53448">
    <property type="entry name" value="Nucleotide-diphospho-sugar transferases"/>
    <property type="match status" value="1"/>
</dbReference>
<proteinExistence type="predicted"/>
<evidence type="ECO:0000313" key="2">
    <source>
        <dbReference type="EMBL" id="EHI61361.1"/>
    </source>
</evidence>
<evidence type="ECO:0000259" key="1">
    <source>
        <dbReference type="Pfam" id="PF00535"/>
    </source>
</evidence>
<gene>
    <name evidence="2" type="ORF">HMPREF9473_00723</name>
</gene>
<reference evidence="2 3" key="1">
    <citation type="submission" date="2011-08" db="EMBL/GenBank/DDBJ databases">
        <title>The Genome Sequence of Clostridium hathewayi WAL-18680.</title>
        <authorList>
            <consortium name="The Broad Institute Genome Sequencing Platform"/>
            <person name="Earl A."/>
            <person name="Ward D."/>
            <person name="Feldgarden M."/>
            <person name="Gevers D."/>
            <person name="Finegold S.M."/>
            <person name="Summanen P.H."/>
            <person name="Molitoris D.R."/>
            <person name="Song M."/>
            <person name="Daigneault M."/>
            <person name="Allen-Vercoe E."/>
            <person name="Young S.K."/>
            <person name="Zeng Q."/>
            <person name="Gargeya S."/>
            <person name="Fitzgerald M."/>
            <person name="Haas B."/>
            <person name="Abouelleil A."/>
            <person name="Alvarado L."/>
            <person name="Arachchi H.M."/>
            <person name="Berlin A."/>
            <person name="Brown A."/>
            <person name="Chapman S.B."/>
            <person name="Chen Z."/>
            <person name="Dunbar C."/>
            <person name="Freedman E."/>
            <person name="Gearin G."/>
            <person name="Gellesch M."/>
            <person name="Goldberg J."/>
            <person name="Griggs A."/>
            <person name="Gujja S."/>
            <person name="Heiman D."/>
            <person name="Howarth C."/>
            <person name="Larson L."/>
            <person name="Lui A."/>
            <person name="MacDonald P.J.P."/>
            <person name="Montmayeur A."/>
            <person name="Murphy C."/>
            <person name="Neiman D."/>
            <person name="Pearson M."/>
            <person name="Priest M."/>
            <person name="Roberts A."/>
            <person name="Saif S."/>
            <person name="Shea T."/>
            <person name="Shenoy N."/>
            <person name="Sisk P."/>
            <person name="Stolte C."/>
            <person name="Sykes S."/>
            <person name="Wortman J."/>
            <person name="Nusbaum C."/>
            <person name="Birren B."/>
        </authorList>
    </citation>
    <scope>NUCLEOTIDE SEQUENCE [LARGE SCALE GENOMIC DNA]</scope>
    <source>
        <strain evidence="2 3">WAL-18680</strain>
    </source>
</reference>
<dbReference type="InterPro" id="IPR029044">
    <property type="entry name" value="Nucleotide-diphossugar_trans"/>
</dbReference>
<dbReference type="EMBL" id="ADLN01000005">
    <property type="protein sequence ID" value="EHI61361.1"/>
    <property type="molecule type" value="Genomic_DNA"/>
</dbReference>
<feature type="domain" description="Glycosyltransferase 2-like" evidence="1">
    <location>
        <begin position="6"/>
        <end position="186"/>
    </location>
</feature>